<dbReference type="InterPro" id="IPR022894">
    <property type="entry name" value="Oligoribonuclease"/>
</dbReference>
<feature type="chain" id="PRO_5047284398" evidence="2">
    <location>
        <begin position="33"/>
        <end position="234"/>
    </location>
</feature>
<evidence type="ECO:0000256" key="2">
    <source>
        <dbReference type="SAM" id="SignalP"/>
    </source>
</evidence>
<organism evidence="3 4">
    <name type="scientific">Tegillarca granosa</name>
    <name type="common">Malaysian cockle</name>
    <name type="synonym">Anadara granosa</name>
    <dbReference type="NCBI Taxonomy" id="220873"/>
    <lineage>
        <taxon>Eukaryota</taxon>
        <taxon>Metazoa</taxon>
        <taxon>Spiralia</taxon>
        <taxon>Lophotrochozoa</taxon>
        <taxon>Mollusca</taxon>
        <taxon>Bivalvia</taxon>
        <taxon>Autobranchia</taxon>
        <taxon>Pteriomorphia</taxon>
        <taxon>Arcoida</taxon>
        <taxon>Arcoidea</taxon>
        <taxon>Arcidae</taxon>
        <taxon>Tegillarca</taxon>
    </lineage>
</organism>
<evidence type="ECO:0000256" key="1">
    <source>
        <dbReference type="ARBA" id="ARBA00022722"/>
    </source>
</evidence>
<keyword evidence="2" id="KW-0732">Signal</keyword>
<name>A0ABQ9EL46_TEGGR</name>
<keyword evidence="1" id="KW-0378">Hydrolase</keyword>
<keyword evidence="4" id="KW-1185">Reference proteome</keyword>
<keyword evidence="1" id="KW-0540">Nuclease</keyword>
<accession>A0ABQ9EL46</accession>
<evidence type="ECO:0000313" key="4">
    <source>
        <dbReference type="Proteomes" id="UP001217089"/>
    </source>
</evidence>
<gene>
    <name evidence="3" type="ORF">KUTeg_018184</name>
</gene>
<comment type="caution">
    <text evidence="3">The sequence shown here is derived from an EMBL/GenBank/DDBJ whole genome shotgun (WGS) entry which is preliminary data.</text>
</comment>
<reference evidence="3 4" key="1">
    <citation type="submission" date="2022-12" db="EMBL/GenBank/DDBJ databases">
        <title>Chromosome-level genome of Tegillarca granosa.</title>
        <authorList>
            <person name="Kim J."/>
        </authorList>
    </citation>
    <scope>NUCLEOTIDE SEQUENCE [LARGE SCALE GENOMIC DNA]</scope>
    <source>
        <strain evidence="3">Teg-2019</strain>
        <tissue evidence="3">Adductor muscle</tissue>
    </source>
</reference>
<dbReference type="PANTHER" id="PTHR11046">
    <property type="entry name" value="OLIGORIBONUCLEASE, MITOCHONDRIAL"/>
    <property type="match status" value="1"/>
</dbReference>
<sequence length="234" mass="26325">MAGLISLIIRRCCVSRLTIFCALHSIVNMAECASPILKKFEKMNVSTIDDDISDEDDDDSNMIPSDGMCGAYADFKENCNLTIEKVLSVPFRGNRFNIIFIIGHIVYFHTDNILKFLRDVHGATNFVQKTVLLLIQKPLYLAKCKVLGLILRQNKDATGFVSGKDYLFEETLIEKGRLFNELVKPNENFDPFAVQLAHTIFCGFHKLVSSALKEHLPGGTYSNPTETLQETVKL</sequence>
<protein>
    <submittedName>
        <fullName evidence="3">Uncharacterized protein</fullName>
    </submittedName>
</protein>
<dbReference type="Proteomes" id="UP001217089">
    <property type="component" value="Unassembled WGS sequence"/>
</dbReference>
<dbReference type="EMBL" id="JARBDR010000903">
    <property type="protein sequence ID" value="KAJ8304601.1"/>
    <property type="molecule type" value="Genomic_DNA"/>
</dbReference>
<dbReference type="PANTHER" id="PTHR11046:SF25">
    <property type="match status" value="1"/>
</dbReference>
<feature type="signal peptide" evidence="2">
    <location>
        <begin position="1"/>
        <end position="32"/>
    </location>
</feature>
<proteinExistence type="predicted"/>
<evidence type="ECO:0000313" key="3">
    <source>
        <dbReference type="EMBL" id="KAJ8304601.1"/>
    </source>
</evidence>